<evidence type="ECO:0000313" key="2">
    <source>
        <dbReference type="EMBL" id="KIL63430.1"/>
    </source>
</evidence>
<dbReference type="AlphaFoldDB" id="A0A0C2SJQ9"/>
<dbReference type="Proteomes" id="UP000054549">
    <property type="component" value="Unassembled WGS sequence"/>
</dbReference>
<keyword evidence="1" id="KW-0812">Transmembrane</keyword>
<dbReference type="EMBL" id="KN818259">
    <property type="protein sequence ID" value="KIL63430.1"/>
    <property type="molecule type" value="Genomic_DNA"/>
</dbReference>
<sequence length="74" mass="8713">MNEADQEKLVKLVKSKDMIIWVFSWHQASRTFSRVKLVKSKDNYMGFFLASTSTYFLILGANAWIVRSFIRSYL</sequence>
<keyword evidence="1" id="KW-1133">Transmembrane helix</keyword>
<evidence type="ECO:0000313" key="3">
    <source>
        <dbReference type="Proteomes" id="UP000054549"/>
    </source>
</evidence>
<evidence type="ECO:0000256" key="1">
    <source>
        <dbReference type="SAM" id="Phobius"/>
    </source>
</evidence>
<organism evidence="2 3">
    <name type="scientific">Amanita muscaria (strain Koide BX008)</name>
    <dbReference type="NCBI Taxonomy" id="946122"/>
    <lineage>
        <taxon>Eukaryota</taxon>
        <taxon>Fungi</taxon>
        <taxon>Dikarya</taxon>
        <taxon>Basidiomycota</taxon>
        <taxon>Agaricomycotina</taxon>
        <taxon>Agaricomycetes</taxon>
        <taxon>Agaricomycetidae</taxon>
        <taxon>Agaricales</taxon>
        <taxon>Pluteineae</taxon>
        <taxon>Amanitaceae</taxon>
        <taxon>Amanita</taxon>
    </lineage>
</organism>
<reference evidence="2 3" key="1">
    <citation type="submission" date="2014-04" db="EMBL/GenBank/DDBJ databases">
        <title>Evolutionary Origins and Diversification of the Mycorrhizal Mutualists.</title>
        <authorList>
            <consortium name="DOE Joint Genome Institute"/>
            <consortium name="Mycorrhizal Genomics Consortium"/>
            <person name="Kohler A."/>
            <person name="Kuo A."/>
            <person name="Nagy L.G."/>
            <person name="Floudas D."/>
            <person name="Copeland A."/>
            <person name="Barry K.W."/>
            <person name="Cichocki N."/>
            <person name="Veneault-Fourrey C."/>
            <person name="LaButti K."/>
            <person name="Lindquist E.A."/>
            <person name="Lipzen A."/>
            <person name="Lundell T."/>
            <person name="Morin E."/>
            <person name="Murat C."/>
            <person name="Riley R."/>
            <person name="Ohm R."/>
            <person name="Sun H."/>
            <person name="Tunlid A."/>
            <person name="Henrissat B."/>
            <person name="Grigoriev I.V."/>
            <person name="Hibbett D.S."/>
            <person name="Martin F."/>
        </authorList>
    </citation>
    <scope>NUCLEOTIDE SEQUENCE [LARGE SCALE GENOMIC DNA]</scope>
    <source>
        <strain evidence="2 3">Koide BX008</strain>
    </source>
</reference>
<feature type="transmembrane region" description="Helical" evidence="1">
    <location>
        <begin position="44"/>
        <end position="66"/>
    </location>
</feature>
<name>A0A0C2SJQ9_AMAMK</name>
<accession>A0A0C2SJQ9</accession>
<keyword evidence="3" id="KW-1185">Reference proteome</keyword>
<dbReference type="InParanoid" id="A0A0C2SJQ9"/>
<gene>
    <name evidence="2" type="ORF">M378DRAFT_670412</name>
</gene>
<protein>
    <submittedName>
        <fullName evidence="2">Uncharacterized protein</fullName>
    </submittedName>
</protein>
<keyword evidence="1" id="KW-0472">Membrane</keyword>
<proteinExistence type="predicted"/>
<dbReference type="HOGENOM" id="CLU_2687292_0_0_1"/>